<feature type="compositionally biased region" description="Low complexity" evidence="1">
    <location>
        <begin position="93"/>
        <end position="132"/>
    </location>
</feature>
<dbReference type="STRING" id="4097.A0A1S4A6X3"/>
<dbReference type="OrthoDB" id="1300721at2759"/>
<evidence type="ECO:0000313" key="2">
    <source>
        <dbReference type="RefSeq" id="XP_016472370.1"/>
    </source>
</evidence>
<reference evidence="2" key="1">
    <citation type="submission" date="2025-08" db="UniProtKB">
        <authorList>
            <consortium name="RefSeq"/>
        </authorList>
    </citation>
    <scope>IDENTIFICATION</scope>
</reference>
<feature type="region of interest" description="Disordered" evidence="1">
    <location>
        <begin position="93"/>
        <end position="139"/>
    </location>
</feature>
<sequence length="251" mass="28353">MQLLDLRPVHSIPLVNTIVSEPKANNASAVNKNSTENLDDIVLWHKRDTVFREDIFHFKHLHTFPSHLFPVLELRDVECPTLHDLRSLNSLSPSSTPYPSLPPLSDQPSPFLSSTSSLSTTDHSSSPPLLSPANPGLRRSSRLTKPPIWMEVYVVSTKTSFCTHPISYCVTYDNLSPAYRVSLAAYSAIIEPRSYDEAKADSKWIEAMEAEISALEANQTWTIVDIPQGKTPIWYKWVFKVKYKSTSEVER</sequence>
<gene>
    <name evidence="2" type="primary">LOC107794398</name>
</gene>
<proteinExistence type="predicted"/>
<dbReference type="PaxDb" id="4097-A0A1S4A6X3"/>
<evidence type="ECO:0000256" key="1">
    <source>
        <dbReference type="SAM" id="MobiDB-lite"/>
    </source>
</evidence>
<organism evidence="2">
    <name type="scientific">Nicotiana tabacum</name>
    <name type="common">Common tobacco</name>
    <dbReference type="NCBI Taxonomy" id="4097"/>
    <lineage>
        <taxon>Eukaryota</taxon>
        <taxon>Viridiplantae</taxon>
        <taxon>Streptophyta</taxon>
        <taxon>Embryophyta</taxon>
        <taxon>Tracheophyta</taxon>
        <taxon>Spermatophyta</taxon>
        <taxon>Magnoliopsida</taxon>
        <taxon>eudicotyledons</taxon>
        <taxon>Gunneridae</taxon>
        <taxon>Pentapetalae</taxon>
        <taxon>asterids</taxon>
        <taxon>lamiids</taxon>
        <taxon>Solanales</taxon>
        <taxon>Solanaceae</taxon>
        <taxon>Nicotianoideae</taxon>
        <taxon>Nicotianeae</taxon>
        <taxon>Nicotiana</taxon>
    </lineage>
</organism>
<dbReference type="KEGG" id="nta:107794398"/>
<dbReference type="RefSeq" id="XP_016472370.1">
    <property type="nucleotide sequence ID" value="XM_016616884.1"/>
</dbReference>
<dbReference type="AlphaFoldDB" id="A0A1S4A6X3"/>
<protein>
    <submittedName>
        <fullName evidence="2">Uncharacterized protein</fullName>
    </submittedName>
</protein>
<accession>A0A1S4A6X3</accession>
<name>A0A1S4A6X3_TOBAC</name>